<dbReference type="Proteomes" id="UP001145114">
    <property type="component" value="Unassembled WGS sequence"/>
</dbReference>
<keyword evidence="1" id="KW-0378">Hydrolase</keyword>
<evidence type="ECO:0000313" key="2">
    <source>
        <dbReference type="Proteomes" id="UP001145114"/>
    </source>
</evidence>
<organism evidence="1 2">
    <name type="scientific">Spiromyces aspiralis</name>
    <dbReference type="NCBI Taxonomy" id="68401"/>
    <lineage>
        <taxon>Eukaryota</taxon>
        <taxon>Fungi</taxon>
        <taxon>Fungi incertae sedis</taxon>
        <taxon>Zoopagomycota</taxon>
        <taxon>Kickxellomycotina</taxon>
        <taxon>Kickxellomycetes</taxon>
        <taxon>Kickxellales</taxon>
        <taxon>Kickxellaceae</taxon>
        <taxon>Spiromyces</taxon>
    </lineage>
</organism>
<sequence length="230" mass="24957">MANSNRSSTDIDRLSTNTLYKGAFCLNRNRSLTAQDGRVPDESDDRLHPNDVPRQIGSGSPDPAVESAKTSPTAITKKANGSAPWDLAGAAKDDDSNNTDPATNTPMPSSAPAAPERTRKQILHRSMVPPPINTEDANRDAERKLRNKLLLASPSPPSEFMPETPRNAGQPGNVSIGVATEVNRRFRRSMEDAHAFYYNFDGVEGQSLMAVFDGHAGKQAAEWCGKNFHT</sequence>
<reference evidence="1" key="1">
    <citation type="submission" date="2022-06" db="EMBL/GenBank/DDBJ databases">
        <title>Phylogenomic reconstructions and comparative analyses of Kickxellomycotina fungi.</title>
        <authorList>
            <person name="Reynolds N.K."/>
            <person name="Stajich J.E."/>
            <person name="Barry K."/>
            <person name="Grigoriev I.V."/>
            <person name="Crous P."/>
            <person name="Smith M.E."/>
        </authorList>
    </citation>
    <scope>NUCLEOTIDE SEQUENCE</scope>
    <source>
        <strain evidence="1">RSA 2271</strain>
    </source>
</reference>
<name>A0ACC1HC12_9FUNG</name>
<comment type="caution">
    <text evidence="1">The sequence shown here is derived from an EMBL/GenBank/DDBJ whole genome shotgun (WGS) entry which is preliminary data.</text>
</comment>
<evidence type="ECO:0000313" key="1">
    <source>
        <dbReference type="EMBL" id="KAJ1673248.1"/>
    </source>
</evidence>
<dbReference type="EC" id="3.1.3.16" evidence="1"/>
<keyword evidence="2" id="KW-1185">Reference proteome</keyword>
<accession>A0ACC1HC12</accession>
<proteinExistence type="predicted"/>
<protein>
    <submittedName>
        <fullName evidence="1">Phosphatase 2C</fullName>
        <ecNumber evidence="1">3.1.3.16</ecNumber>
    </submittedName>
</protein>
<gene>
    <name evidence="1" type="ORF">EV182_005614</name>
</gene>
<feature type="non-terminal residue" evidence="1">
    <location>
        <position position="230"/>
    </location>
</feature>
<dbReference type="EMBL" id="JAMZIH010007195">
    <property type="protein sequence ID" value="KAJ1673248.1"/>
    <property type="molecule type" value="Genomic_DNA"/>
</dbReference>